<dbReference type="Gene3D" id="3.30.230.70">
    <property type="entry name" value="GHMP Kinase, N-terminal domain"/>
    <property type="match status" value="1"/>
</dbReference>
<dbReference type="PANTHER" id="PTHR11953">
    <property type="entry name" value="EXOSOME COMPLEX COMPONENT"/>
    <property type="match status" value="1"/>
</dbReference>
<organism evidence="7 8">
    <name type="scientific">Boothiomyces macroporosus</name>
    <dbReference type="NCBI Taxonomy" id="261099"/>
    <lineage>
        <taxon>Eukaryota</taxon>
        <taxon>Fungi</taxon>
        <taxon>Fungi incertae sedis</taxon>
        <taxon>Chytridiomycota</taxon>
        <taxon>Chytridiomycota incertae sedis</taxon>
        <taxon>Chytridiomycetes</taxon>
        <taxon>Rhizophydiales</taxon>
        <taxon>Terramycetaceae</taxon>
        <taxon>Boothiomyces</taxon>
    </lineage>
</organism>
<dbReference type="GO" id="GO:0000176">
    <property type="term" value="C:nuclear exosome (RNase complex)"/>
    <property type="evidence" value="ECO:0007669"/>
    <property type="project" value="TreeGrafter"/>
</dbReference>
<dbReference type="Pfam" id="PF01138">
    <property type="entry name" value="RNase_PH"/>
    <property type="match status" value="1"/>
</dbReference>
<evidence type="ECO:0000256" key="2">
    <source>
        <dbReference type="ARBA" id="ARBA00006678"/>
    </source>
</evidence>
<evidence type="ECO:0000256" key="4">
    <source>
        <dbReference type="ARBA" id="ARBA00022835"/>
    </source>
</evidence>
<dbReference type="GO" id="GO:0034475">
    <property type="term" value="P:U4 snRNA 3'-end processing"/>
    <property type="evidence" value="ECO:0007669"/>
    <property type="project" value="TreeGrafter"/>
</dbReference>
<evidence type="ECO:0000313" key="8">
    <source>
        <dbReference type="Proteomes" id="UP001210925"/>
    </source>
</evidence>
<feature type="domain" description="Exoribonuclease phosphorolytic" evidence="6">
    <location>
        <begin position="11"/>
        <end position="130"/>
    </location>
</feature>
<dbReference type="GO" id="GO:0005730">
    <property type="term" value="C:nucleolus"/>
    <property type="evidence" value="ECO:0007669"/>
    <property type="project" value="TreeGrafter"/>
</dbReference>
<sequence>MRPDQRTNTSVRTMGSGLGYLSRADGSAKFQFGKSSVLCAVNGPMAVKQRDELMDKAYISVSFTPLVGKGTTLDRLYERILEKIATLVIIDALHPRTMIRISFQVLADDGSILTTAVNAMMLALLDAGVPLNSTFAGVTTMVHTDGRLLLDPTVIELEEAQSVHNFVFDAISGNCIATNSTGVYTKEEFDGSYELASLACQSIHGFFKAAVKHKIEKEQGKE</sequence>
<comment type="subcellular location">
    <subcellularLocation>
        <location evidence="1">Nucleus</location>
    </subcellularLocation>
</comment>
<evidence type="ECO:0000256" key="3">
    <source>
        <dbReference type="ARBA" id="ARBA00022552"/>
    </source>
</evidence>
<keyword evidence="4" id="KW-0271">Exosome</keyword>
<dbReference type="SUPFAM" id="SSF55666">
    <property type="entry name" value="Ribonuclease PH domain 2-like"/>
    <property type="match status" value="1"/>
</dbReference>
<proteinExistence type="inferred from homology"/>
<keyword evidence="5" id="KW-0539">Nucleus</keyword>
<protein>
    <submittedName>
        <fullName evidence="7">Exosome component 5</fullName>
    </submittedName>
</protein>
<evidence type="ECO:0000259" key="6">
    <source>
        <dbReference type="Pfam" id="PF01138"/>
    </source>
</evidence>
<dbReference type="InterPro" id="IPR001247">
    <property type="entry name" value="ExoRNase_PH_dom1"/>
</dbReference>
<gene>
    <name evidence="7" type="primary">EXOSC5</name>
    <name evidence="7" type="ORF">HK103_000069</name>
</gene>
<dbReference type="GO" id="GO:0071051">
    <property type="term" value="P:poly(A)-dependent snoRNA 3'-end processing"/>
    <property type="evidence" value="ECO:0007669"/>
    <property type="project" value="TreeGrafter"/>
</dbReference>
<comment type="caution">
    <text evidence="7">The sequence shown here is derived from an EMBL/GenBank/DDBJ whole genome shotgun (WGS) entry which is preliminary data.</text>
</comment>
<keyword evidence="8" id="KW-1185">Reference proteome</keyword>
<dbReference type="InterPro" id="IPR027408">
    <property type="entry name" value="PNPase/RNase_PH_dom_sf"/>
</dbReference>
<evidence type="ECO:0000256" key="5">
    <source>
        <dbReference type="ARBA" id="ARBA00023242"/>
    </source>
</evidence>
<dbReference type="CDD" id="cd11372">
    <property type="entry name" value="RNase_PH_RRP46"/>
    <property type="match status" value="1"/>
</dbReference>
<dbReference type="GO" id="GO:0003723">
    <property type="term" value="F:RNA binding"/>
    <property type="evidence" value="ECO:0007669"/>
    <property type="project" value="TreeGrafter"/>
</dbReference>
<keyword evidence="3" id="KW-0698">rRNA processing</keyword>
<evidence type="ECO:0000313" key="7">
    <source>
        <dbReference type="EMBL" id="KAJ3262540.1"/>
    </source>
</evidence>
<name>A0AAD5Y8U5_9FUNG</name>
<dbReference type="InterPro" id="IPR020568">
    <property type="entry name" value="Ribosomal_Su5_D2-typ_SF"/>
</dbReference>
<dbReference type="GO" id="GO:0000177">
    <property type="term" value="C:cytoplasmic exosome (RNase complex)"/>
    <property type="evidence" value="ECO:0007669"/>
    <property type="project" value="TreeGrafter"/>
</dbReference>
<dbReference type="GO" id="GO:0006364">
    <property type="term" value="P:rRNA processing"/>
    <property type="evidence" value="ECO:0007669"/>
    <property type="project" value="UniProtKB-KW"/>
</dbReference>
<dbReference type="EMBL" id="JADGKB010000001">
    <property type="protein sequence ID" value="KAJ3262540.1"/>
    <property type="molecule type" value="Genomic_DNA"/>
</dbReference>
<comment type="similarity">
    <text evidence="2">Belongs to the RNase PH family.</text>
</comment>
<dbReference type="InterPro" id="IPR050080">
    <property type="entry name" value="RNase_PH"/>
</dbReference>
<dbReference type="Proteomes" id="UP001210925">
    <property type="component" value="Unassembled WGS sequence"/>
</dbReference>
<reference evidence="7" key="1">
    <citation type="submission" date="2020-05" db="EMBL/GenBank/DDBJ databases">
        <title>Phylogenomic resolution of chytrid fungi.</title>
        <authorList>
            <person name="Stajich J.E."/>
            <person name="Amses K."/>
            <person name="Simmons R."/>
            <person name="Seto K."/>
            <person name="Myers J."/>
            <person name="Bonds A."/>
            <person name="Quandt C.A."/>
            <person name="Barry K."/>
            <person name="Liu P."/>
            <person name="Grigoriev I."/>
            <person name="Longcore J.E."/>
            <person name="James T.Y."/>
        </authorList>
    </citation>
    <scope>NUCLEOTIDE SEQUENCE</scope>
    <source>
        <strain evidence="7">PLAUS21</strain>
    </source>
</reference>
<evidence type="ECO:0000256" key="1">
    <source>
        <dbReference type="ARBA" id="ARBA00004123"/>
    </source>
</evidence>
<dbReference type="AlphaFoldDB" id="A0AAD5Y8U5"/>
<dbReference type="PANTHER" id="PTHR11953:SF1">
    <property type="entry name" value="EXOSOME COMPLEX COMPONENT RRP46"/>
    <property type="match status" value="1"/>
</dbReference>
<dbReference type="SUPFAM" id="SSF54211">
    <property type="entry name" value="Ribosomal protein S5 domain 2-like"/>
    <property type="match status" value="1"/>
</dbReference>
<dbReference type="GO" id="GO:0071028">
    <property type="term" value="P:nuclear mRNA surveillance"/>
    <property type="evidence" value="ECO:0007669"/>
    <property type="project" value="TreeGrafter"/>
</dbReference>
<dbReference type="GO" id="GO:0016075">
    <property type="term" value="P:rRNA catabolic process"/>
    <property type="evidence" value="ECO:0007669"/>
    <property type="project" value="TreeGrafter"/>
</dbReference>
<dbReference type="InterPro" id="IPR036345">
    <property type="entry name" value="ExoRNase_PH_dom2_sf"/>
</dbReference>
<accession>A0AAD5Y8U5</accession>